<dbReference type="InterPro" id="IPR000249">
    <property type="entry name" value="BMC_dom"/>
</dbReference>
<keyword evidence="2" id="KW-1283">Bacterial microcompartment</keyword>
<feature type="domain" description="BMC" evidence="4">
    <location>
        <begin position="108"/>
        <end position="193"/>
    </location>
</feature>
<accession>A0A1G7JQ92</accession>
<dbReference type="GO" id="GO:0031469">
    <property type="term" value="C:bacterial microcompartment"/>
    <property type="evidence" value="ECO:0007669"/>
    <property type="project" value="UniProtKB-SubCell"/>
</dbReference>
<dbReference type="InterPro" id="IPR044872">
    <property type="entry name" value="CcmK/CsoS1_BMC"/>
</dbReference>
<dbReference type="SUPFAM" id="SSF143414">
    <property type="entry name" value="CcmK-like"/>
    <property type="match status" value="2"/>
</dbReference>
<keyword evidence="6" id="KW-1185">Reference proteome</keyword>
<evidence type="ECO:0000313" key="5">
    <source>
        <dbReference type="EMBL" id="SDF26964.1"/>
    </source>
</evidence>
<comment type="similarity">
    <text evidence="3">Belongs to the bacterial microcompartments protein family.</text>
</comment>
<organism evidence="5 6">
    <name type="scientific">Desulfovibrio legallii</name>
    <dbReference type="NCBI Taxonomy" id="571438"/>
    <lineage>
        <taxon>Bacteria</taxon>
        <taxon>Pseudomonadati</taxon>
        <taxon>Thermodesulfobacteriota</taxon>
        <taxon>Desulfovibrionia</taxon>
        <taxon>Desulfovibrionales</taxon>
        <taxon>Desulfovibrionaceae</taxon>
        <taxon>Desulfovibrio</taxon>
    </lineage>
</organism>
<feature type="domain" description="BMC" evidence="4">
    <location>
        <begin position="8"/>
        <end position="92"/>
    </location>
</feature>
<comment type="subcellular location">
    <subcellularLocation>
        <location evidence="1">Bacterial microcompartment</location>
    </subcellularLocation>
</comment>
<gene>
    <name evidence="5" type="ORF">SAMN05192586_103101</name>
</gene>
<dbReference type="Gene3D" id="3.30.70.1710">
    <property type="match status" value="2"/>
</dbReference>
<evidence type="ECO:0000256" key="2">
    <source>
        <dbReference type="ARBA" id="ARBA00024446"/>
    </source>
</evidence>
<evidence type="ECO:0000259" key="4">
    <source>
        <dbReference type="PROSITE" id="PS51930"/>
    </source>
</evidence>
<sequence length="198" mass="20294">MQYRGEQALGLIETLGMVPAIYGADSMLKAADVDLVAYENVGSTLVTIMVCGDVAAVRASVAAGAAAAAAVGKLTAQNVMPRPVRGVGGIAKAHPLDAVPEDAPGLRALGLIETFGIVFLMEGVDAMIKAADVELIGYENVASGYCSALTQGDVAACEAAVAAGVRAVHNMGTEIYSSCVIPTPHPQLVRLVRRYALP</sequence>
<dbReference type="SMART" id="SM00877">
    <property type="entry name" value="BMC"/>
    <property type="match status" value="2"/>
</dbReference>
<dbReference type="EMBL" id="FNBX01000003">
    <property type="protein sequence ID" value="SDF26964.1"/>
    <property type="molecule type" value="Genomic_DNA"/>
</dbReference>
<evidence type="ECO:0000256" key="1">
    <source>
        <dbReference type="ARBA" id="ARBA00024322"/>
    </source>
</evidence>
<dbReference type="PANTHER" id="PTHR33941">
    <property type="entry name" value="PROPANEDIOL UTILIZATION PROTEIN PDUA"/>
    <property type="match status" value="1"/>
</dbReference>
<name>A0A1G7JQ92_9BACT</name>
<reference evidence="6" key="1">
    <citation type="submission" date="2016-10" db="EMBL/GenBank/DDBJ databases">
        <authorList>
            <person name="Varghese N."/>
            <person name="Submissions S."/>
        </authorList>
    </citation>
    <scope>NUCLEOTIDE SEQUENCE [LARGE SCALE GENOMIC DNA]</scope>
    <source>
        <strain evidence="6">KHC7</strain>
    </source>
</reference>
<dbReference type="PANTHER" id="PTHR33941:SF11">
    <property type="entry name" value="BACTERIAL MICROCOMPARTMENT SHELL PROTEIN PDUJ"/>
    <property type="match status" value="1"/>
</dbReference>
<dbReference type="CDD" id="cd07045">
    <property type="entry name" value="BMC_CcmK_like"/>
    <property type="match status" value="2"/>
</dbReference>
<protein>
    <submittedName>
        <fullName evidence="5">BMC domain-containing protein</fullName>
    </submittedName>
</protein>
<evidence type="ECO:0000256" key="3">
    <source>
        <dbReference type="PROSITE-ProRule" id="PRU01278"/>
    </source>
</evidence>
<proteinExistence type="inferred from homology"/>
<dbReference type="InterPro" id="IPR037233">
    <property type="entry name" value="CcmK-like_sf"/>
</dbReference>
<dbReference type="Proteomes" id="UP000199355">
    <property type="component" value="Unassembled WGS sequence"/>
</dbReference>
<evidence type="ECO:0000313" key="6">
    <source>
        <dbReference type="Proteomes" id="UP000199355"/>
    </source>
</evidence>
<dbReference type="PROSITE" id="PS51930">
    <property type="entry name" value="BMC_2"/>
    <property type="match status" value="2"/>
</dbReference>
<dbReference type="AlphaFoldDB" id="A0A1G7JQ92"/>
<dbReference type="STRING" id="571438.SAMN05192586_103101"/>
<dbReference type="InterPro" id="IPR050575">
    <property type="entry name" value="BMC_shell"/>
</dbReference>
<dbReference type="Pfam" id="PF00936">
    <property type="entry name" value="BMC"/>
    <property type="match status" value="2"/>
</dbReference>
<dbReference type="OrthoDB" id="9812608at2"/>